<comment type="caution">
    <text evidence="2">The sequence shown here is derived from an EMBL/GenBank/DDBJ whole genome shotgun (WGS) entry which is preliminary data.</text>
</comment>
<dbReference type="Proteomes" id="UP000746595">
    <property type="component" value="Unassembled WGS sequence"/>
</dbReference>
<dbReference type="PANTHER" id="PTHR43792">
    <property type="entry name" value="GNAT FAMILY, PUTATIVE (AFU_ORTHOLOGUE AFUA_3G00765)-RELATED-RELATED"/>
    <property type="match status" value="1"/>
</dbReference>
<evidence type="ECO:0000313" key="2">
    <source>
        <dbReference type="EMBL" id="NKG20548.1"/>
    </source>
</evidence>
<proteinExistence type="predicted"/>
<reference evidence="2 3" key="1">
    <citation type="submission" date="2020-04" db="EMBL/GenBank/DDBJ databases">
        <title>Paeniglutamicibacter sp. ANT13_2, a novel actinomycete isolated from sediment in Antarctica.</title>
        <authorList>
            <person name="Sakdapetsiri C."/>
            <person name="Pinyakong O."/>
        </authorList>
    </citation>
    <scope>NUCLEOTIDE SEQUENCE [LARGE SCALE GENOMIC DNA]</scope>
    <source>
        <strain evidence="2 3">ANT13_2</strain>
    </source>
</reference>
<dbReference type="EMBL" id="JAAWVT010000002">
    <property type="protein sequence ID" value="NKG20548.1"/>
    <property type="molecule type" value="Genomic_DNA"/>
</dbReference>
<dbReference type="SUPFAM" id="SSF55729">
    <property type="entry name" value="Acyl-CoA N-acyltransferases (Nat)"/>
    <property type="match status" value="1"/>
</dbReference>
<dbReference type="InterPro" id="IPR016181">
    <property type="entry name" value="Acyl_CoA_acyltransferase"/>
</dbReference>
<dbReference type="Gene3D" id="3.40.630.30">
    <property type="match status" value="1"/>
</dbReference>
<organism evidence="2 3">
    <name type="scientific">Paeniglutamicibacter terrestris</name>
    <dbReference type="NCBI Taxonomy" id="2723403"/>
    <lineage>
        <taxon>Bacteria</taxon>
        <taxon>Bacillati</taxon>
        <taxon>Actinomycetota</taxon>
        <taxon>Actinomycetes</taxon>
        <taxon>Micrococcales</taxon>
        <taxon>Micrococcaceae</taxon>
        <taxon>Paeniglutamicibacter</taxon>
    </lineage>
</organism>
<dbReference type="PANTHER" id="PTHR43792:SF1">
    <property type="entry name" value="N-ACETYLTRANSFERASE DOMAIN-CONTAINING PROTEIN"/>
    <property type="match status" value="1"/>
</dbReference>
<evidence type="ECO:0000259" key="1">
    <source>
        <dbReference type="PROSITE" id="PS51186"/>
    </source>
</evidence>
<sequence length="188" mass="21482">MKILLRSPRLILREFTGEDAGLLEELDSDPRVMRFITNSIPTPVRELIEDYLPAYLNYHRAGADFGFWVAQLRETGEFIGWFHLRPEPGGPIDEPELGYRIRHKFWSQGFATEGARALINHGFTVDSVAVTRIIASTMVVNTASRRVLEKSGMTLIRHFTADWPVRIDGDEAGDVEYAITRHQWLATR</sequence>
<keyword evidence="3" id="KW-1185">Reference proteome</keyword>
<dbReference type="RefSeq" id="WP_168151412.1">
    <property type="nucleotide sequence ID" value="NZ_JAAWVT010000002.1"/>
</dbReference>
<protein>
    <submittedName>
        <fullName evidence="2">GNAT family N-acetyltransferase</fullName>
    </submittedName>
</protein>
<evidence type="ECO:0000313" key="3">
    <source>
        <dbReference type="Proteomes" id="UP000746595"/>
    </source>
</evidence>
<feature type="domain" description="N-acetyltransferase" evidence="1">
    <location>
        <begin position="10"/>
        <end position="182"/>
    </location>
</feature>
<dbReference type="PROSITE" id="PS51186">
    <property type="entry name" value="GNAT"/>
    <property type="match status" value="1"/>
</dbReference>
<name>A0ABX1G2T7_9MICC</name>
<dbReference type="InterPro" id="IPR051531">
    <property type="entry name" value="N-acetyltransferase"/>
</dbReference>
<dbReference type="InterPro" id="IPR000182">
    <property type="entry name" value="GNAT_dom"/>
</dbReference>
<accession>A0ABX1G2T7</accession>
<gene>
    <name evidence="2" type="ORF">HED64_07455</name>
</gene>
<dbReference type="Pfam" id="PF13302">
    <property type="entry name" value="Acetyltransf_3"/>
    <property type="match status" value="1"/>
</dbReference>